<keyword evidence="4" id="KW-1185">Reference proteome</keyword>
<dbReference type="EMBL" id="KL142384">
    <property type="protein sequence ID" value="KDR74075.1"/>
    <property type="molecule type" value="Genomic_DNA"/>
</dbReference>
<dbReference type="OrthoDB" id="3366231at2759"/>
<dbReference type="GO" id="GO:0016887">
    <property type="term" value="F:ATP hydrolysis activity"/>
    <property type="evidence" value="ECO:0007669"/>
    <property type="project" value="RHEA"/>
</dbReference>
<keyword evidence="1" id="KW-0233">DNA recombination</keyword>
<dbReference type="InterPro" id="IPR027417">
    <property type="entry name" value="P-loop_NTPase"/>
</dbReference>
<dbReference type="Proteomes" id="UP000027222">
    <property type="component" value="Unassembled WGS sequence"/>
</dbReference>
<organism evidence="3 4">
    <name type="scientific">Galerina marginata (strain CBS 339.88)</name>
    <dbReference type="NCBI Taxonomy" id="685588"/>
    <lineage>
        <taxon>Eukaryota</taxon>
        <taxon>Fungi</taxon>
        <taxon>Dikarya</taxon>
        <taxon>Basidiomycota</taxon>
        <taxon>Agaricomycotina</taxon>
        <taxon>Agaricomycetes</taxon>
        <taxon>Agaricomycetidae</taxon>
        <taxon>Agaricales</taxon>
        <taxon>Agaricineae</taxon>
        <taxon>Strophariaceae</taxon>
        <taxon>Galerina</taxon>
    </lineage>
</organism>
<sequence length="145" mass="16058">MPQIQFMWDQLQDQNRLIAEQRRYNPEEEKALAEQRIPTLNVGQTSAFHKIIAAVNDKSGKCFFLHGPGGTGKTYVYNTVCHHLRGSRKIVLCVASSGIAALLLSGGRTAHSRFKIPIEVHEDSVCSIRKNTDLAGLICNADLIV</sequence>
<gene>
    <name evidence="3" type="ORF">GALMADRAFT_40235</name>
</gene>
<proteinExistence type="inferred from homology"/>
<dbReference type="PANTHER" id="PTHR10492:SF57">
    <property type="entry name" value="ATP-DEPENDENT DNA HELICASE"/>
    <property type="match status" value="1"/>
</dbReference>
<dbReference type="PANTHER" id="PTHR10492">
    <property type="match status" value="1"/>
</dbReference>
<keyword evidence="1" id="KW-0227">DNA damage</keyword>
<evidence type="ECO:0000259" key="2">
    <source>
        <dbReference type="Pfam" id="PF05970"/>
    </source>
</evidence>
<keyword evidence="1" id="KW-0067">ATP-binding</keyword>
<name>A0A067ST14_GALM3</name>
<protein>
    <recommendedName>
        <fullName evidence="1">ATP-dependent DNA helicase</fullName>
        <ecNumber evidence="1">5.6.2.3</ecNumber>
    </recommendedName>
</protein>
<dbReference type="AlphaFoldDB" id="A0A067ST14"/>
<dbReference type="GO" id="GO:0006310">
    <property type="term" value="P:DNA recombination"/>
    <property type="evidence" value="ECO:0007669"/>
    <property type="project" value="UniProtKB-KW"/>
</dbReference>
<comment type="catalytic activity">
    <reaction evidence="1">
        <text>ATP + H2O = ADP + phosphate + H(+)</text>
        <dbReference type="Rhea" id="RHEA:13065"/>
        <dbReference type="ChEBI" id="CHEBI:15377"/>
        <dbReference type="ChEBI" id="CHEBI:15378"/>
        <dbReference type="ChEBI" id="CHEBI:30616"/>
        <dbReference type="ChEBI" id="CHEBI:43474"/>
        <dbReference type="ChEBI" id="CHEBI:456216"/>
        <dbReference type="EC" id="5.6.2.3"/>
    </reaction>
</comment>
<dbReference type="Gene3D" id="3.40.50.300">
    <property type="entry name" value="P-loop containing nucleotide triphosphate hydrolases"/>
    <property type="match status" value="1"/>
</dbReference>
<evidence type="ECO:0000313" key="3">
    <source>
        <dbReference type="EMBL" id="KDR74075.1"/>
    </source>
</evidence>
<keyword evidence="1" id="KW-0547">Nucleotide-binding</keyword>
<dbReference type="GO" id="GO:0005524">
    <property type="term" value="F:ATP binding"/>
    <property type="evidence" value="ECO:0007669"/>
    <property type="project" value="UniProtKB-KW"/>
</dbReference>
<keyword evidence="1" id="KW-0234">DNA repair</keyword>
<feature type="domain" description="DNA helicase Pif1-like DEAD-box helicase" evidence="2">
    <location>
        <begin position="40"/>
        <end position="145"/>
    </location>
</feature>
<evidence type="ECO:0000313" key="4">
    <source>
        <dbReference type="Proteomes" id="UP000027222"/>
    </source>
</evidence>
<dbReference type="GO" id="GO:0000723">
    <property type="term" value="P:telomere maintenance"/>
    <property type="evidence" value="ECO:0007669"/>
    <property type="project" value="InterPro"/>
</dbReference>
<dbReference type="GO" id="GO:0043139">
    <property type="term" value="F:5'-3' DNA helicase activity"/>
    <property type="evidence" value="ECO:0007669"/>
    <property type="project" value="UniProtKB-EC"/>
</dbReference>
<comment type="cofactor">
    <cofactor evidence="1">
        <name>Mg(2+)</name>
        <dbReference type="ChEBI" id="CHEBI:18420"/>
    </cofactor>
</comment>
<dbReference type="Pfam" id="PF05970">
    <property type="entry name" value="PIF1"/>
    <property type="match status" value="1"/>
</dbReference>
<keyword evidence="1" id="KW-0347">Helicase</keyword>
<comment type="similarity">
    <text evidence="1">Belongs to the helicase family.</text>
</comment>
<evidence type="ECO:0000256" key="1">
    <source>
        <dbReference type="RuleBase" id="RU363044"/>
    </source>
</evidence>
<feature type="non-terminal residue" evidence="3">
    <location>
        <position position="145"/>
    </location>
</feature>
<dbReference type="GO" id="GO:0006281">
    <property type="term" value="P:DNA repair"/>
    <property type="evidence" value="ECO:0007669"/>
    <property type="project" value="UniProtKB-KW"/>
</dbReference>
<dbReference type="EC" id="5.6.2.3" evidence="1"/>
<keyword evidence="1" id="KW-0378">Hydrolase</keyword>
<dbReference type="STRING" id="685588.A0A067ST14"/>
<accession>A0A067ST14</accession>
<dbReference type="SUPFAM" id="SSF52540">
    <property type="entry name" value="P-loop containing nucleoside triphosphate hydrolases"/>
    <property type="match status" value="1"/>
</dbReference>
<dbReference type="InterPro" id="IPR010285">
    <property type="entry name" value="DNA_helicase_pif1-like_DEAD"/>
</dbReference>
<dbReference type="HOGENOM" id="CLU_001324_9_4_1"/>
<reference evidence="4" key="1">
    <citation type="journal article" date="2014" name="Proc. Natl. Acad. Sci. U.S.A.">
        <title>Extensive sampling of basidiomycete genomes demonstrates inadequacy of the white-rot/brown-rot paradigm for wood decay fungi.</title>
        <authorList>
            <person name="Riley R."/>
            <person name="Salamov A.A."/>
            <person name="Brown D.W."/>
            <person name="Nagy L.G."/>
            <person name="Floudas D."/>
            <person name="Held B.W."/>
            <person name="Levasseur A."/>
            <person name="Lombard V."/>
            <person name="Morin E."/>
            <person name="Otillar R."/>
            <person name="Lindquist E.A."/>
            <person name="Sun H."/>
            <person name="LaButti K.M."/>
            <person name="Schmutz J."/>
            <person name="Jabbour D."/>
            <person name="Luo H."/>
            <person name="Baker S.E."/>
            <person name="Pisabarro A.G."/>
            <person name="Walton J.D."/>
            <person name="Blanchette R.A."/>
            <person name="Henrissat B."/>
            <person name="Martin F."/>
            <person name="Cullen D."/>
            <person name="Hibbett D.S."/>
            <person name="Grigoriev I.V."/>
        </authorList>
    </citation>
    <scope>NUCLEOTIDE SEQUENCE [LARGE SCALE GENOMIC DNA]</scope>
    <source>
        <strain evidence="4">CBS 339.88</strain>
    </source>
</reference>